<proteinExistence type="predicted"/>
<comment type="caution">
    <text evidence="2">The sequence shown here is derived from an EMBL/GenBank/DDBJ whole genome shotgun (WGS) entry which is preliminary data.</text>
</comment>
<sequence>MDPSFIALVPIVSVELGLMVAFVQFLTALCRIFLPTAVCRFLLLCHSLASLSPMCDASIGPSGENLIAFMRHPTAVCRFQYVITLTDLDVFVMEACFLLYSSLVIWRISLGSSSNLFLLDVETITIKPAILAASTIEIRHLNVFTVSLSLVKLLNFRDVVNEP</sequence>
<reference evidence="2" key="1">
    <citation type="submission" date="2019-07" db="EMBL/GenBank/DDBJ databases">
        <authorList>
            <person name="Dittberner H."/>
        </authorList>
    </citation>
    <scope>NUCLEOTIDE SEQUENCE [LARGE SCALE GENOMIC DNA]</scope>
</reference>
<keyword evidence="1" id="KW-1133">Transmembrane helix</keyword>
<name>A0A565BR40_9BRAS</name>
<keyword evidence="1" id="KW-0812">Transmembrane</keyword>
<evidence type="ECO:0000313" key="2">
    <source>
        <dbReference type="EMBL" id="VVB03847.1"/>
    </source>
</evidence>
<dbReference type="AlphaFoldDB" id="A0A565BR40"/>
<gene>
    <name evidence="2" type="ORF">ANE_LOCUS14291</name>
</gene>
<evidence type="ECO:0000313" key="3">
    <source>
        <dbReference type="Proteomes" id="UP000489600"/>
    </source>
</evidence>
<keyword evidence="1" id="KW-0472">Membrane</keyword>
<organism evidence="2 3">
    <name type="scientific">Arabis nemorensis</name>
    <dbReference type="NCBI Taxonomy" id="586526"/>
    <lineage>
        <taxon>Eukaryota</taxon>
        <taxon>Viridiplantae</taxon>
        <taxon>Streptophyta</taxon>
        <taxon>Embryophyta</taxon>
        <taxon>Tracheophyta</taxon>
        <taxon>Spermatophyta</taxon>
        <taxon>Magnoliopsida</taxon>
        <taxon>eudicotyledons</taxon>
        <taxon>Gunneridae</taxon>
        <taxon>Pentapetalae</taxon>
        <taxon>rosids</taxon>
        <taxon>malvids</taxon>
        <taxon>Brassicales</taxon>
        <taxon>Brassicaceae</taxon>
        <taxon>Arabideae</taxon>
        <taxon>Arabis</taxon>
    </lineage>
</organism>
<feature type="transmembrane region" description="Helical" evidence="1">
    <location>
        <begin position="6"/>
        <end position="29"/>
    </location>
</feature>
<accession>A0A565BR40</accession>
<dbReference type="OrthoDB" id="10625098at2759"/>
<evidence type="ECO:0000256" key="1">
    <source>
        <dbReference type="SAM" id="Phobius"/>
    </source>
</evidence>
<protein>
    <submittedName>
        <fullName evidence="2">Uncharacterized protein</fullName>
    </submittedName>
</protein>
<dbReference type="Proteomes" id="UP000489600">
    <property type="component" value="Unassembled WGS sequence"/>
</dbReference>
<dbReference type="EMBL" id="CABITT030000005">
    <property type="protein sequence ID" value="VVB03847.1"/>
    <property type="molecule type" value="Genomic_DNA"/>
</dbReference>
<keyword evidence="3" id="KW-1185">Reference proteome</keyword>